<protein>
    <submittedName>
        <fullName evidence="2">Uncharacterized protein</fullName>
    </submittedName>
</protein>
<evidence type="ECO:0000313" key="3">
    <source>
        <dbReference type="Proteomes" id="UP001431209"/>
    </source>
</evidence>
<organism evidence="2 3">
    <name type="scientific">Acrasis kona</name>
    <dbReference type="NCBI Taxonomy" id="1008807"/>
    <lineage>
        <taxon>Eukaryota</taxon>
        <taxon>Discoba</taxon>
        <taxon>Heterolobosea</taxon>
        <taxon>Tetramitia</taxon>
        <taxon>Eutetramitia</taxon>
        <taxon>Acrasidae</taxon>
        <taxon>Acrasis</taxon>
    </lineage>
</organism>
<feature type="compositionally biased region" description="Basic and acidic residues" evidence="1">
    <location>
        <begin position="136"/>
        <end position="147"/>
    </location>
</feature>
<comment type="caution">
    <text evidence="2">The sequence shown here is derived from an EMBL/GenBank/DDBJ whole genome shotgun (WGS) entry which is preliminary data.</text>
</comment>
<sequence length="185" mass="21416">MKDIHEALVEISDHQSKDHVTALVHFRPGSINTEIEYTDRFIELTSLLRRLTNIWSDKCRLLAEAYEPQITIKVFLGEDQESELTRLNQQRVQKDDESDEDQYETISEQTQLQAELNKGKPSVLILAIINLSEKSRDPRNFSNERQKQTNFQQNPTSPTAVVTESQLLENYINHCNRIETTRGSS</sequence>
<feature type="compositionally biased region" description="Polar residues" evidence="1">
    <location>
        <begin position="148"/>
        <end position="159"/>
    </location>
</feature>
<dbReference type="EMBL" id="JAOPGA020001201">
    <property type="protein sequence ID" value="KAL0486086.1"/>
    <property type="molecule type" value="Genomic_DNA"/>
</dbReference>
<feature type="region of interest" description="Disordered" evidence="1">
    <location>
        <begin position="136"/>
        <end position="159"/>
    </location>
</feature>
<dbReference type="AlphaFoldDB" id="A0AAW2Z8F4"/>
<reference evidence="2 3" key="1">
    <citation type="submission" date="2024-03" db="EMBL/GenBank/DDBJ databases">
        <title>The Acrasis kona genome and developmental transcriptomes reveal deep origins of eukaryotic multicellular pathways.</title>
        <authorList>
            <person name="Sheikh S."/>
            <person name="Fu C.-J."/>
            <person name="Brown M.W."/>
            <person name="Baldauf S.L."/>
        </authorList>
    </citation>
    <scope>NUCLEOTIDE SEQUENCE [LARGE SCALE GENOMIC DNA]</scope>
    <source>
        <strain evidence="2 3">ATCC MYA-3509</strain>
    </source>
</reference>
<accession>A0AAW2Z8F4</accession>
<evidence type="ECO:0000256" key="1">
    <source>
        <dbReference type="SAM" id="MobiDB-lite"/>
    </source>
</evidence>
<proteinExistence type="predicted"/>
<gene>
    <name evidence="2" type="ORF">AKO1_001791</name>
</gene>
<keyword evidence="3" id="KW-1185">Reference proteome</keyword>
<dbReference type="Proteomes" id="UP001431209">
    <property type="component" value="Unassembled WGS sequence"/>
</dbReference>
<name>A0AAW2Z8F4_9EUKA</name>
<evidence type="ECO:0000313" key="2">
    <source>
        <dbReference type="EMBL" id="KAL0486086.1"/>
    </source>
</evidence>